<dbReference type="Proteomes" id="UP000637423">
    <property type="component" value="Unassembled WGS sequence"/>
</dbReference>
<comment type="caution">
    <text evidence="2">The sequence shown here is derived from an EMBL/GenBank/DDBJ whole genome shotgun (WGS) entry which is preliminary data.</text>
</comment>
<dbReference type="AlphaFoldDB" id="A0A916UZ79"/>
<feature type="transmembrane region" description="Helical" evidence="1">
    <location>
        <begin position="82"/>
        <end position="99"/>
    </location>
</feature>
<evidence type="ECO:0000313" key="2">
    <source>
        <dbReference type="EMBL" id="GGC95149.1"/>
    </source>
</evidence>
<dbReference type="EMBL" id="BMED01000006">
    <property type="protein sequence ID" value="GGC95149.1"/>
    <property type="molecule type" value="Genomic_DNA"/>
</dbReference>
<feature type="transmembrane region" description="Helical" evidence="1">
    <location>
        <begin position="132"/>
        <end position="149"/>
    </location>
</feature>
<feature type="transmembrane region" description="Helical" evidence="1">
    <location>
        <begin position="20"/>
        <end position="38"/>
    </location>
</feature>
<keyword evidence="3" id="KW-1185">Reference proteome</keyword>
<protein>
    <recommendedName>
        <fullName evidence="4">DUF308 domain-containing protein</fullName>
    </recommendedName>
</protein>
<name>A0A916UZ79_9BURK</name>
<feature type="transmembrane region" description="Helical" evidence="1">
    <location>
        <begin position="155"/>
        <end position="177"/>
    </location>
</feature>
<reference evidence="2" key="2">
    <citation type="submission" date="2020-09" db="EMBL/GenBank/DDBJ databases">
        <authorList>
            <person name="Sun Q."/>
            <person name="Zhou Y."/>
        </authorList>
    </citation>
    <scope>NUCLEOTIDE SEQUENCE</scope>
    <source>
        <strain evidence="2">CGMCC 1.10998</strain>
    </source>
</reference>
<sequence length="452" mass="50170">MIRLVLLLLGVDFMRERWRLLRALGWIWSVAGIIIFIDALDNALCFPIDFFAYLLLANGISTLLVSWTGVGGQRSLRLVKGAAYVFAGLLVLAGVHLYGNFLLSMIFGTLFLADGVLQATSATLVRFPRWKLAFAVGMLECAIALFFYQPYPTHYVGTVPYCIGLGLIFGGWQMLLLSYRVHRLSSLATVESVLENGADSFSTGLPSESKAGISDFEWDGPPTANEKALTVHVWTPVGSAKTEAQRMPIVDRYIAAVDVNGIISTGHAALETPEGIYISLYPGVEIDHSPDDFSRLLRATHENDVPGVFQPDYATESQAWCPSTVKVRIRNYNAGRLHAFWETYQQDKTYNLTWRNCSSSVAKALEAALEGVVGKVQGRRTAWTVFVRLLLSPELWVAAQIRKRAKTMAWTPGLTLDYARALSMLADPRPAGWIKMMRISARKISRLGRKQT</sequence>
<reference evidence="2" key="1">
    <citation type="journal article" date="2014" name="Int. J. Syst. Evol. Microbiol.">
        <title>Complete genome sequence of Corynebacterium casei LMG S-19264T (=DSM 44701T), isolated from a smear-ripened cheese.</title>
        <authorList>
            <consortium name="US DOE Joint Genome Institute (JGI-PGF)"/>
            <person name="Walter F."/>
            <person name="Albersmeier A."/>
            <person name="Kalinowski J."/>
            <person name="Ruckert C."/>
        </authorList>
    </citation>
    <scope>NUCLEOTIDE SEQUENCE</scope>
    <source>
        <strain evidence="2">CGMCC 1.10998</strain>
    </source>
</reference>
<evidence type="ECO:0000313" key="3">
    <source>
        <dbReference type="Proteomes" id="UP000637423"/>
    </source>
</evidence>
<accession>A0A916UZ79</accession>
<proteinExistence type="predicted"/>
<keyword evidence="1" id="KW-1133">Transmembrane helix</keyword>
<gene>
    <name evidence="2" type="ORF">GCM10011396_48120</name>
</gene>
<evidence type="ECO:0000256" key="1">
    <source>
        <dbReference type="SAM" id="Phobius"/>
    </source>
</evidence>
<evidence type="ECO:0008006" key="4">
    <source>
        <dbReference type="Google" id="ProtNLM"/>
    </source>
</evidence>
<feature type="transmembrane region" description="Helical" evidence="1">
    <location>
        <begin position="50"/>
        <end position="70"/>
    </location>
</feature>
<organism evidence="2 3">
    <name type="scientific">Undibacterium terreum</name>
    <dbReference type="NCBI Taxonomy" id="1224302"/>
    <lineage>
        <taxon>Bacteria</taxon>
        <taxon>Pseudomonadati</taxon>
        <taxon>Pseudomonadota</taxon>
        <taxon>Betaproteobacteria</taxon>
        <taxon>Burkholderiales</taxon>
        <taxon>Oxalobacteraceae</taxon>
        <taxon>Undibacterium</taxon>
    </lineage>
</organism>
<keyword evidence="1" id="KW-0812">Transmembrane</keyword>
<dbReference type="RefSeq" id="WP_188568688.1">
    <property type="nucleotide sequence ID" value="NZ_BMED01000006.1"/>
</dbReference>
<keyword evidence="1" id="KW-0472">Membrane</keyword>